<feature type="transmembrane region" description="Helical" evidence="1">
    <location>
        <begin position="200"/>
        <end position="220"/>
    </location>
</feature>
<protein>
    <recommendedName>
        <fullName evidence="2">DUF112 domain-containing protein</fullName>
    </recommendedName>
</protein>
<organism evidence="3 4">
    <name type="scientific">Chitinimonas prasina</name>
    <dbReference type="NCBI Taxonomy" id="1434937"/>
    <lineage>
        <taxon>Bacteria</taxon>
        <taxon>Pseudomonadati</taxon>
        <taxon>Pseudomonadota</taxon>
        <taxon>Betaproteobacteria</taxon>
        <taxon>Neisseriales</taxon>
        <taxon>Chitinibacteraceae</taxon>
        <taxon>Chitinimonas</taxon>
    </lineage>
</organism>
<evidence type="ECO:0000313" key="3">
    <source>
        <dbReference type="EMBL" id="GLR12574.1"/>
    </source>
</evidence>
<feature type="domain" description="DUF112" evidence="2">
    <location>
        <begin position="20"/>
        <end position="437"/>
    </location>
</feature>
<accession>A0ABQ5YFA6</accession>
<evidence type="ECO:0000313" key="4">
    <source>
        <dbReference type="Proteomes" id="UP001156706"/>
    </source>
</evidence>
<feature type="transmembrane region" description="Helical" evidence="1">
    <location>
        <begin position="386"/>
        <end position="405"/>
    </location>
</feature>
<dbReference type="InterPro" id="IPR002823">
    <property type="entry name" value="DUF112_TM"/>
</dbReference>
<dbReference type="Pfam" id="PF01970">
    <property type="entry name" value="TctA"/>
    <property type="match status" value="1"/>
</dbReference>
<dbReference type="PANTHER" id="PTHR35342:SF5">
    <property type="entry name" value="TRICARBOXYLIC TRANSPORT PROTEIN"/>
    <property type="match status" value="1"/>
</dbReference>
<keyword evidence="1" id="KW-0472">Membrane</keyword>
<proteinExistence type="predicted"/>
<dbReference type="Proteomes" id="UP001156706">
    <property type="component" value="Unassembled WGS sequence"/>
</dbReference>
<feature type="transmembrane region" description="Helical" evidence="1">
    <location>
        <begin position="106"/>
        <end position="132"/>
    </location>
</feature>
<dbReference type="EMBL" id="BSOG01000001">
    <property type="protein sequence ID" value="GLR12574.1"/>
    <property type="molecule type" value="Genomic_DNA"/>
</dbReference>
<feature type="transmembrane region" description="Helical" evidence="1">
    <location>
        <begin position="152"/>
        <end position="179"/>
    </location>
</feature>
<evidence type="ECO:0000256" key="1">
    <source>
        <dbReference type="SAM" id="Phobius"/>
    </source>
</evidence>
<feature type="transmembrane region" description="Helical" evidence="1">
    <location>
        <begin position="354"/>
        <end position="374"/>
    </location>
</feature>
<dbReference type="RefSeq" id="WP_284195693.1">
    <property type="nucleotide sequence ID" value="NZ_BSOG01000001.1"/>
</dbReference>
<feature type="transmembrane region" description="Helical" evidence="1">
    <location>
        <begin position="321"/>
        <end position="342"/>
    </location>
</feature>
<feature type="transmembrane region" description="Helical" evidence="1">
    <location>
        <begin position="470"/>
        <end position="489"/>
    </location>
</feature>
<gene>
    <name evidence="3" type="ORF">GCM10007907_13640</name>
</gene>
<keyword evidence="1" id="KW-0812">Transmembrane</keyword>
<comment type="caution">
    <text evidence="3">The sequence shown here is derived from an EMBL/GenBank/DDBJ whole genome shotgun (WGS) entry which is preliminary data.</text>
</comment>
<sequence>MELLSNLGLGFQSALTVQNLLYCLGGVFLGTLIGVLPGLGPIATIAMLLPMTFTLPPESSLIMLAGIYYGAQYGGSTTAILVNLPGEASSVVTALDGHQMARKGRAGVALATAAIGSFAAGTVATVLIAVAAPPLAELALKFGPAEYASLMLLGLVASIVLAHGSLLKAFGMILLGLLLGTLGTDVNSGEQRFTFGEARLADGIGFVVLAMGMFGLGEIIRNLEHESTREAMIKHVSGLWPSKADFKRMLWPILRGTGLGSLLGILPGNGAVLASFSAYSLEKKLSKHPEEFGQGAIEGVAGPESANNAGAQTSFIPMLTLGIPSSPVMALMIGAMIIQGISPGPAVMTEQPQLFWGLIASMWVGNFFLIILNLPLIGLWVKMISVPYHLLFPVILVFCAIGVFSVNNAEYDVWLMAGFGVAGYVFSKLECEPAPMLMAFILGPLMEEYLRRALLLSRGDPLVFLQRPGSLVMLLMAAAAMAVVLLPAIRKKREEAFQEEE</sequence>
<evidence type="ECO:0000259" key="2">
    <source>
        <dbReference type="Pfam" id="PF01970"/>
    </source>
</evidence>
<reference evidence="4" key="1">
    <citation type="journal article" date="2019" name="Int. J. Syst. Evol. Microbiol.">
        <title>The Global Catalogue of Microorganisms (GCM) 10K type strain sequencing project: providing services to taxonomists for standard genome sequencing and annotation.</title>
        <authorList>
            <consortium name="The Broad Institute Genomics Platform"/>
            <consortium name="The Broad Institute Genome Sequencing Center for Infectious Disease"/>
            <person name="Wu L."/>
            <person name="Ma J."/>
        </authorList>
    </citation>
    <scope>NUCLEOTIDE SEQUENCE [LARGE SCALE GENOMIC DNA]</scope>
    <source>
        <strain evidence="4">NBRC 110044</strain>
    </source>
</reference>
<keyword evidence="4" id="KW-1185">Reference proteome</keyword>
<name>A0ABQ5YFA6_9NEIS</name>
<keyword evidence="1" id="KW-1133">Transmembrane helix</keyword>
<feature type="transmembrane region" description="Helical" evidence="1">
    <location>
        <begin position="20"/>
        <end position="49"/>
    </location>
</feature>
<feature type="transmembrane region" description="Helical" evidence="1">
    <location>
        <begin position="61"/>
        <end position="85"/>
    </location>
</feature>
<dbReference type="PANTHER" id="PTHR35342">
    <property type="entry name" value="TRICARBOXYLIC TRANSPORT PROTEIN"/>
    <property type="match status" value="1"/>
</dbReference>